<dbReference type="CDD" id="cd04886">
    <property type="entry name" value="ACT_ThrD-II-like"/>
    <property type="match status" value="1"/>
</dbReference>
<protein>
    <submittedName>
        <fullName evidence="1">Threonine dehydratase</fullName>
    </submittedName>
</protein>
<evidence type="ECO:0000313" key="1">
    <source>
        <dbReference type="EMBL" id="KPQ44405.1"/>
    </source>
</evidence>
<evidence type="ECO:0000313" key="2">
    <source>
        <dbReference type="Proteomes" id="UP000050360"/>
    </source>
</evidence>
<reference evidence="1 2" key="1">
    <citation type="submission" date="2015-09" db="EMBL/GenBank/DDBJ databases">
        <title>A metagenomics-based metabolic model of nitrate-dependent anaerobic oxidation of methane by Methanoperedens-like archaea.</title>
        <authorList>
            <person name="Arshad A."/>
            <person name="Speth D.R."/>
            <person name="De Graaf R.M."/>
            <person name="Op Den Camp H.J."/>
            <person name="Jetten M.S."/>
            <person name="Welte C.U."/>
        </authorList>
    </citation>
    <scope>NUCLEOTIDE SEQUENCE [LARGE SCALE GENOMIC DNA]</scope>
</reference>
<name>A0A0P8AIK8_9EURY</name>
<proteinExistence type="predicted"/>
<dbReference type="EMBL" id="LKCM01000095">
    <property type="protein sequence ID" value="KPQ44405.1"/>
    <property type="molecule type" value="Genomic_DNA"/>
</dbReference>
<comment type="caution">
    <text evidence="1">The sequence shown here is derived from an EMBL/GenBank/DDBJ whole genome shotgun (WGS) entry which is preliminary data.</text>
</comment>
<organism evidence="1 2">
    <name type="scientific">Candidatus Methanoperedens nitratireducens</name>
    <dbReference type="NCBI Taxonomy" id="1392998"/>
    <lineage>
        <taxon>Archaea</taxon>
        <taxon>Methanobacteriati</taxon>
        <taxon>Methanobacteriota</taxon>
        <taxon>Stenosarchaea group</taxon>
        <taxon>Methanomicrobia</taxon>
        <taxon>Methanosarcinales</taxon>
        <taxon>ANME-2 cluster</taxon>
        <taxon>Candidatus Methanoperedentaceae</taxon>
        <taxon>Candidatus Methanoperedens</taxon>
    </lineage>
</organism>
<dbReference type="PATRIC" id="fig|1719120.3.peg.1118"/>
<accession>A0A0P8AIK8</accession>
<dbReference type="Proteomes" id="UP000050360">
    <property type="component" value="Unassembled WGS sequence"/>
</dbReference>
<sequence>MIVSMTLELKDIPGQLVLALSPISEFQGNIMSVVHQHDEKTPRGTIPVQITFEIEHSVLNKLIDRLEKSGVKVARVGEERLRSTVSVILIGHIVHSDMGDTIDKIDSTGFAEVVDMSLSMPAIEKTSSAYLVINAIGEKELGKALDIMREVAGKKDLLLIEPIRLNSVGS</sequence>
<gene>
    <name evidence="1" type="ORF">MPEBLZ_01038</name>
</gene>
<dbReference type="AlphaFoldDB" id="A0A0P8AIK8"/>
<dbReference type="InterPro" id="IPR044561">
    <property type="entry name" value="ACT_ThrD-II-like"/>
</dbReference>